<comment type="similarity">
    <text evidence="1">Belongs to the TRAFAC class myosin-kinesin ATPase superfamily. Kinesin family.</text>
</comment>
<proteinExistence type="inferred from homology"/>
<dbReference type="EMBL" id="BDIP01008184">
    <property type="protein sequence ID" value="GIQ91702.1"/>
    <property type="molecule type" value="Genomic_DNA"/>
</dbReference>
<dbReference type="Proteomes" id="UP000265618">
    <property type="component" value="Unassembled WGS sequence"/>
</dbReference>
<dbReference type="InterPro" id="IPR001752">
    <property type="entry name" value="Kinesin_motor_dom"/>
</dbReference>
<dbReference type="PROSITE" id="PS50067">
    <property type="entry name" value="KINESIN_MOTOR_2"/>
    <property type="match status" value="1"/>
</dbReference>
<comment type="caution">
    <text evidence="3">The sequence shown here is derived from an EMBL/GenBank/DDBJ whole genome shotgun (WGS) entry which is preliminary data.</text>
</comment>
<keyword evidence="1" id="KW-0547">Nucleotide-binding</keyword>
<gene>
    <name evidence="3" type="ORF">KIPB_015073</name>
</gene>
<dbReference type="GO" id="GO:0005524">
    <property type="term" value="F:ATP binding"/>
    <property type="evidence" value="ECO:0007669"/>
    <property type="project" value="UniProtKB-UniRule"/>
</dbReference>
<keyword evidence="1" id="KW-0505">Motor protein</keyword>
<feature type="binding site" evidence="1">
    <location>
        <begin position="37"/>
        <end position="44"/>
    </location>
    <ligand>
        <name>ATP</name>
        <dbReference type="ChEBI" id="CHEBI:30616"/>
    </ligand>
</feature>
<evidence type="ECO:0000256" key="1">
    <source>
        <dbReference type="PROSITE-ProRule" id="PRU00283"/>
    </source>
</evidence>
<reference evidence="3 4" key="1">
    <citation type="journal article" date="2018" name="PLoS ONE">
        <title>The draft genome of Kipferlia bialata reveals reductive genome evolution in fornicate parasites.</title>
        <authorList>
            <person name="Tanifuji G."/>
            <person name="Takabayashi S."/>
            <person name="Kume K."/>
            <person name="Takagi M."/>
            <person name="Nakayama T."/>
            <person name="Kamikawa R."/>
            <person name="Inagaki Y."/>
            <person name="Hashimoto T."/>
        </authorList>
    </citation>
    <scope>NUCLEOTIDE SEQUENCE [LARGE SCALE GENOMIC DNA]</scope>
    <source>
        <strain evidence="3">NY0173</strain>
    </source>
</reference>
<dbReference type="Gene3D" id="3.40.850.10">
    <property type="entry name" value="Kinesin motor domain"/>
    <property type="match status" value="1"/>
</dbReference>
<dbReference type="GO" id="GO:0003777">
    <property type="term" value="F:microtubule motor activity"/>
    <property type="evidence" value="ECO:0007669"/>
    <property type="project" value="InterPro"/>
</dbReference>
<sequence length="90" mass="9158">VWDQPTSQGAVYDAFGAPALSDCIGGEEQDVTVLAYGVTGSGKTHTIFGSATDPGLAFHMLTALYASQRGDEGVIPANAVVGVGITMVEV</sequence>
<dbReference type="AlphaFoldDB" id="A0A9K3DBA4"/>
<protein>
    <recommendedName>
        <fullName evidence="2">Kinesin motor domain-containing protein</fullName>
    </recommendedName>
</protein>
<evidence type="ECO:0000259" key="2">
    <source>
        <dbReference type="PROSITE" id="PS50067"/>
    </source>
</evidence>
<evidence type="ECO:0000313" key="3">
    <source>
        <dbReference type="EMBL" id="GIQ91702.1"/>
    </source>
</evidence>
<evidence type="ECO:0000313" key="4">
    <source>
        <dbReference type="Proteomes" id="UP000265618"/>
    </source>
</evidence>
<dbReference type="SUPFAM" id="SSF52540">
    <property type="entry name" value="P-loop containing nucleoside triphosphate hydrolases"/>
    <property type="match status" value="1"/>
</dbReference>
<accession>A0A9K3DBA4</accession>
<dbReference type="InterPro" id="IPR027417">
    <property type="entry name" value="P-loop_NTPase"/>
</dbReference>
<dbReference type="GO" id="GO:0007018">
    <property type="term" value="P:microtubule-based movement"/>
    <property type="evidence" value="ECO:0007669"/>
    <property type="project" value="InterPro"/>
</dbReference>
<organism evidence="3 4">
    <name type="scientific">Kipferlia bialata</name>
    <dbReference type="NCBI Taxonomy" id="797122"/>
    <lineage>
        <taxon>Eukaryota</taxon>
        <taxon>Metamonada</taxon>
        <taxon>Carpediemonas-like organisms</taxon>
        <taxon>Kipferlia</taxon>
    </lineage>
</organism>
<keyword evidence="4" id="KW-1185">Reference proteome</keyword>
<name>A0A9K3DBA4_9EUKA</name>
<dbReference type="Pfam" id="PF00225">
    <property type="entry name" value="Kinesin"/>
    <property type="match status" value="1"/>
</dbReference>
<keyword evidence="1" id="KW-0067">ATP-binding</keyword>
<dbReference type="InterPro" id="IPR036961">
    <property type="entry name" value="Kinesin_motor_dom_sf"/>
</dbReference>
<feature type="non-terminal residue" evidence="3">
    <location>
        <position position="1"/>
    </location>
</feature>
<feature type="domain" description="Kinesin motor" evidence="2">
    <location>
        <begin position="1"/>
        <end position="90"/>
    </location>
</feature>
<dbReference type="GO" id="GO:0008017">
    <property type="term" value="F:microtubule binding"/>
    <property type="evidence" value="ECO:0007669"/>
    <property type="project" value="InterPro"/>
</dbReference>
<dbReference type="OrthoDB" id="3176171at2759"/>